<reference evidence="2 3" key="1">
    <citation type="submission" date="2019-01" db="EMBL/GenBank/DDBJ databases">
        <title>Bacillus sp. M5HDSG1-1, whole genome shotgun sequence.</title>
        <authorList>
            <person name="Tuo L."/>
        </authorList>
    </citation>
    <scope>NUCLEOTIDE SEQUENCE [LARGE SCALE GENOMIC DNA]</scope>
    <source>
        <strain evidence="2 3">M5HDSG1-1</strain>
    </source>
</reference>
<dbReference type="InterPro" id="IPR001173">
    <property type="entry name" value="Glyco_trans_2-like"/>
</dbReference>
<dbReference type="InterPro" id="IPR029044">
    <property type="entry name" value="Nucleotide-diphossugar_trans"/>
</dbReference>
<accession>A0A437KCQ9</accession>
<dbReference type="Pfam" id="PF00535">
    <property type="entry name" value="Glycos_transf_2"/>
    <property type="match status" value="1"/>
</dbReference>
<dbReference type="Gene3D" id="3.90.550.10">
    <property type="entry name" value="Spore Coat Polysaccharide Biosynthesis Protein SpsA, Chain A"/>
    <property type="match status" value="1"/>
</dbReference>
<dbReference type="GO" id="GO:0016740">
    <property type="term" value="F:transferase activity"/>
    <property type="evidence" value="ECO:0007669"/>
    <property type="project" value="UniProtKB-KW"/>
</dbReference>
<feature type="domain" description="Glycosyltransferase 2-like" evidence="1">
    <location>
        <begin position="126"/>
        <end position="252"/>
    </location>
</feature>
<dbReference type="PANTHER" id="PTHR43685:SF2">
    <property type="entry name" value="GLYCOSYLTRANSFERASE 2-LIKE DOMAIN-CONTAINING PROTEIN"/>
    <property type="match status" value="1"/>
</dbReference>
<name>A0A437KCQ9_9BACI</name>
<dbReference type="PANTHER" id="PTHR43685">
    <property type="entry name" value="GLYCOSYLTRANSFERASE"/>
    <property type="match status" value="1"/>
</dbReference>
<evidence type="ECO:0000313" key="2">
    <source>
        <dbReference type="EMBL" id="RVT63819.1"/>
    </source>
</evidence>
<gene>
    <name evidence="2" type="ORF">EM808_11215</name>
</gene>
<evidence type="ECO:0000313" key="3">
    <source>
        <dbReference type="Proteomes" id="UP000288024"/>
    </source>
</evidence>
<dbReference type="SUPFAM" id="SSF53448">
    <property type="entry name" value="Nucleotide-diphospho-sugar transferases"/>
    <property type="match status" value="1"/>
</dbReference>
<keyword evidence="2" id="KW-0808">Transferase</keyword>
<keyword evidence="3" id="KW-1185">Reference proteome</keyword>
<organism evidence="2 3">
    <name type="scientific">Niallia taxi</name>
    <dbReference type="NCBI Taxonomy" id="2499688"/>
    <lineage>
        <taxon>Bacteria</taxon>
        <taxon>Bacillati</taxon>
        <taxon>Bacillota</taxon>
        <taxon>Bacilli</taxon>
        <taxon>Bacillales</taxon>
        <taxon>Bacillaceae</taxon>
        <taxon>Niallia</taxon>
    </lineage>
</organism>
<dbReference type="AlphaFoldDB" id="A0A437KCQ9"/>
<evidence type="ECO:0000259" key="1">
    <source>
        <dbReference type="Pfam" id="PF00535"/>
    </source>
</evidence>
<protein>
    <submittedName>
        <fullName evidence="2">Glycosyltransferase family 2 protein</fullName>
    </submittedName>
</protein>
<proteinExistence type="predicted"/>
<comment type="caution">
    <text evidence="2">The sequence shown here is derived from an EMBL/GenBank/DDBJ whole genome shotgun (WGS) entry which is preliminary data.</text>
</comment>
<dbReference type="Proteomes" id="UP000288024">
    <property type="component" value="Unassembled WGS sequence"/>
</dbReference>
<sequence>MNMDLEHELKQAGVLINTCFQTHFSEMSEIDSATDLEGFLTGKLISNRTSSQKHYLENFIRVISALLKGKQSAEVFQFYVEAQFFMERKDAQQLLNQITHLNAFNEGSLNQRITFPDTDKTPKVNVIITTYNRERYLEQVIDSILQQDYPNIELIVIDDNSKDGTHSLMERKYADAANVIYIRNDKNEGPGTNRLKAFVTHGDGEYILFLDDDDYLIDTNYISRAVDFHEKNPQVSFVAANVFMEKTGASELALSDLKLSNVVKKYDYFINFQKKGYPKPASTLTTVFKRKALIEMDILNMKMVNDSAIYLRSLLVGDAGFIDTIAGVYRIHGNNITFNLKSDFIIENLREKLMIKNMAVNRFNYDGEAVEAWFGSSVYVTIMYYLKYSAKNKSDYNAMFTWTKENCPTIYNKLKYDAMKFFVMRGLSRLRKFGRSAVMQKS</sequence>
<dbReference type="InterPro" id="IPR050834">
    <property type="entry name" value="Glycosyltransf_2"/>
</dbReference>
<dbReference type="CDD" id="cd00761">
    <property type="entry name" value="Glyco_tranf_GTA_type"/>
    <property type="match status" value="1"/>
</dbReference>
<dbReference type="EMBL" id="RZTZ01000003">
    <property type="protein sequence ID" value="RVT63819.1"/>
    <property type="molecule type" value="Genomic_DNA"/>
</dbReference>